<feature type="non-terminal residue" evidence="1">
    <location>
        <position position="114"/>
    </location>
</feature>
<evidence type="ECO:0000313" key="2">
    <source>
        <dbReference type="Proteomes" id="UP001233999"/>
    </source>
</evidence>
<dbReference type="AlphaFoldDB" id="A0AAD8EM45"/>
<accession>A0AAD8EM45</accession>
<dbReference type="Proteomes" id="UP001233999">
    <property type="component" value="Unassembled WGS sequence"/>
</dbReference>
<comment type="caution">
    <text evidence="1">The sequence shown here is derived from an EMBL/GenBank/DDBJ whole genome shotgun (WGS) entry which is preliminary data.</text>
</comment>
<evidence type="ECO:0000313" key="1">
    <source>
        <dbReference type="EMBL" id="KAJ9594914.1"/>
    </source>
</evidence>
<reference evidence="1" key="2">
    <citation type="submission" date="2023-05" db="EMBL/GenBank/DDBJ databases">
        <authorList>
            <person name="Fouks B."/>
        </authorList>
    </citation>
    <scope>NUCLEOTIDE SEQUENCE</scope>
    <source>
        <strain evidence="1">Stay&amp;Tobe</strain>
        <tissue evidence="1">Testes</tissue>
    </source>
</reference>
<protein>
    <submittedName>
        <fullName evidence="1">Uncharacterized protein</fullName>
    </submittedName>
</protein>
<dbReference type="EMBL" id="JASPKZ010002704">
    <property type="protein sequence ID" value="KAJ9594914.1"/>
    <property type="molecule type" value="Genomic_DNA"/>
</dbReference>
<sequence length="114" mass="13530">SLRNIRHHTIRNMMAEVLRDYGYTVYEPSSKIGLTNPICPYYRLTMMLNNRLALFHRGCCMLLKYKDPEYGYYDDVATLLFFPPFQLKHETCTSRSSYTIVYRYGGIIYSIINF</sequence>
<reference evidence="1" key="1">
    <citation type="journal article" date="2023" name="IScience">
        <title>Live-bearing cockroach genome reveals convergent evolutionary mechanisms linked to viviparity in insects and beyond.</title>
        <authorList>
            <person name="Fouks B."/>
            <person name="Harrison M.C."/>
            <person name="Mikhailova A.A."/>
            <person name="Marchal E."/>
            <person name="English S."/>
            <person name="Carruthers M."/>
            <person name="Jennings E.C."/>
            <person name="Chiamaka E.L."/>
            <person name="Frigard R.A."/>
            <person name="Pippel M."/>
            <person name="Attardo G.M."/>
            <person name="Benoit J.B."/>
            <person name="Bornberg-Bauer E."/>
            <person name="Tobe S.S."/>
        </authorList>
    </citation>
    <scope>NUCLEOTIDE SEQUENCE</scope>
    <source>
        <strain evidence="1">Stay&amp;Tobe</strain>
    </source>
</reference>
<gene>
    <name evidence="1" type="ORF">L9F63_013774</name>
</gene>
<feature type="non-terminal residue" evidence="1">
    <location>
        <position position="1"/>
    </location>
</feature>
<keyword evidence="2" id="KW-1185">Reference proteome</keyword>
<proteinExistence type="predicted"/>
<name>A0AAD8EM45_DIPPU</name>
<organism evidence="1 2">
    <name type="scientific">Diploptera punctata</name>
    <name type="common">Pacific beetle cockroach</name>
    <dbReference type="NCBI Taxonomy" id="6984"/>
    <lineage>
        <taxon>Eukaryota</taxon>
        <taxon>Metazoa</taxon>
        <taxon>Ecdysozoa</taxon>
        <taxon>Arthropoda</taxon>
        <taxon>Hexapoda</taxon>
        <taxon>Insecta</taxon>
        <taxon>Pterygota</taxon>
        <taxon>Neoptera</taxon>
        <taxon>Polyneoptera</taxon>
        <taxon>Dictyoptera</taxon>
        <taxon>Blattodea</taxon>
        <taxon>Blaberoidea</taxon>
        <taxon>Blaberidae</taxon>
        <taxon>Diplopterinae</taxon>
        <taxon>Diploptera</taxon>
    </lineage>
</organism>